<evidence type="ECO:0000313" key="1">
    <source>
        <dbReference type="EMBL" id="OGL87672.1"/>
    </source>
</evidence>
<proteinExistence type="predicted"/>
<dbReference type="Proteomes" id="UP000178264">
    <property type="component" value="Unassembled WGS sequence"/>
</dbReference>
<organism evidence="1 2">
    <name type="scientific">Candidatus Uhrbacteria bacterium RIFCSPLOWO2_02_FULL_49_11</name>
    <dbReference type="NCBI Taxonomy" id="1802409"/>
    <lineage>
        <taxon>Bacteria</taxon>
        <taxon>Candidatus Uhriibacteriota</taxon>
    </lineage>
</organism>
<protein>
    <recommendedName>
        <fullName evidence="3">PEGA domain-containing protein</fullName>
    </recommendedName>
</protein>
<comment type="caution">
    <text evidence="1">The sequence shown here is derived from an EMBL/GenBank/DDBJ whole genome shotgun (WGS) entry which is preliminary data.</text>
</comment>
<gene>
    <name evidence="1" type="ORF">A3I42_01490</name>
</gene>
<sequence>MKGRGKFIGCYKGVSIAFEVYTTVAMEFVSGQRKLAVPAADSTVTVRVLVNLDRNGTQMFVDNKRVGDAPDYVTATPGVHHLRLV</sequence>
<accession>A0A1F7VAW4</accession>
<evidence type="ECO:0000313" key="2">
    <source>
        <dbReference type="Proteomes" id="UP000178264"/>
    </source>
</evidence>
<evidence type="ECO:0008006" key="3">
    <source>
        <dbReference type="Google" id="ProtNLM"/>
    </source>
</evidence>
<name>A0A1F7VAW4_9BACT</name>
<dbReference type="AlphaFoldDB" id="A0A1F7VAW4"/>
<dbReference type="EMBL" id="MGER01000065">
    <property type="protein sequence ID" value="OGL87672.1"/>
    <property type="molecule type" value="Genomic_DNA"/>
</dbReference>
<reference evidence="1 2" key="1">
    <citation type="journal article" date="2016" name="Nat. Commun.">
        <title>Thousands of microbial genomes shed light on interconnected biogeochemical processes in an aquifer system.</title>
        <authorList>
            <person name="Anantharaman K."/>
            <person name="Brown C.T."/>
            <person name="Hug L.A."/>
            <person name="Sharon I."/>
            <person name="Castelle C.J."/>
            <person name="Probst A.J."/>
            <person name="Thomas B.C."/>
            <person name="Singh A."/>
            <person name="Wilkins M.J."/>
            <person name="Karaoz U."/>
            <person name="Brodie E.L."/>
            <person name="Williams K.H."/>
            <person name="Hubbard S.S."/>
            <person name="Banfield J.F."/>
        </authorList>
    </citation>
    <scope>NUCLEOTIDE SEQUENCE [LARGE SCALE GENOMIC DNA]</scope>
</reference>